<evidence type="ECO:0000256" key="1">
    <source>
        <dbReference type="SAM" id="MobiDB-lite"/>
    </source>
</evidence>
<evidence type="ECO:0000259" key="3">
    <source>
        <dbReference type="SMART" id="SM00198"/>
    </source>
</evidence>
<dbReference type="PROSITE" id="PS01010">
    <property type="entry name" value="CRISP_2"/>
    <property type="match status" value="1"/>
</dbReference>
<sequence length="383" mass="44050">MANLCYFAICLLIANAVSSLQLPECDGLPEKRGITPEEKELVLRTHNQYREDVREGRVPGLPRAETMPMLSWDEKLAKEAQRWADHCPKIADGHPPESWKTFQYGQNIAWGQKNYADAMKMWFDEYKEYVENGIDPLIFRGESDQARNRLQLGQNGHFAQMVTALTTKIGCGKVEGPNLESLRIYICNYHPRGNWMIQMGSQTQAIPAYKALEVAPFTKTNVNEFAEPVGKSFFQSLTNELRQYQQMILQKLKIHLNAQERSKSPRLRIKILRLRQKLHGLRRLLRKTVQLATNRPNEEEEPQRTRRRSQGLDETWGLGGPGDSDLKGRSMKAPPNIDERVPKAATPQSVNEGPRFRSATSKRVKTRYNEDLQPFRKSITLYD</sequence>
<dbReference type="InterPro" id="IPR014044">
    <property type="entry name" value="CAP_dom"/>
</dbReference>
<accession>A0A553NDY9</accession>
<proteinExistence type="predicted"/>
<feature type="region of interest" description="Disordered" evidence="1">
    <location>
        <begin position="291"/>
        <end position="369"/>
    </location>
</feature>
<dbReference type="SMART" id="SM00198">
    <property type="entry name" value="SCP"/>
    <property type="match status" value="1"/>
</dbReference>
<keyword evidence="5" id="KW-1185">Reference proteome</keyword>
<dbReference type="PANTHER" id="PTHR10334">
    <property type="entry name" value="CYSTEINE-RICH SECRETORY PROTEIN-RELATED"/>
    <property type="match status" value="1"/>
</dbReference>
<dbReference type="GO" id="GO:0005576">
    <property type="term" value="C:extracellular region"/>
    <property type="evidence" value="ECO:0007669"/>
    <property type="project" value="InterPro"/>
</dbReference>
<dbReference type="CDD" id="cd05380">
    <property type="entry name" value="CAP_euk"/>
    <property type="match status" value="1"/>
</dbReference>
<gene>
    <name evidence="4" type="ORF">TCAL_12053</name>
</gene>
<comment type="caution">
    <text evidence="4">The sequence shown here is derived from an EMBL/GenBank/DDBJ whole genome shotgun (WGS) entry which is preliminary data.</text>
</comment>
<feature type="domain" description="SCP" evidence="3">
    <location>
        <begin position="37"/>
        <end position="197"/>
    </location>
</feature>
<evidence type="ECO:0000256" key="2">
    <source>
        <dbReference type="SAM" id="SignalP"/>
    </source>
</evidence>
<feature type="signal peptide" evidence="2">
    <location>
        <begin position="1"/>
        <end position="19"/>
    </location>
</feature>
<dbReference type="InterPro" id="IPR018244">
    <property type="entry name" value="Allrgn_V5/Tpx1_CS"/>
</dbReference>
<dbReference type="Pfam" id="PF00188">
    <property type="entry name" value="CAP"/>
    <property type="match status" value="1"/>
</dbReference>
<dbReference type="EMBL" id="VCGU01000458">
    <property type="protein sequence ID" value="TRY63641.1"/>
    <property type="molecule type" value="Genomic_DNA"/>
</dbReference>
<reference evidence="4 5" key="1">
    <citation type="journal article" date="2018" name="Nat. Ecol. Evol.">
        <title>Genomic signatures of mitonuclear coevolution across populations of Tigriopus californicus.</title>
        <authorList>
            <person name="Barreto F.S."/>
            <person name="Watson E.T."/>
            <person name="Lima T.G."/>
            <person name="Willett C.S."/>
            <person name="Edmands S."/>
            <person name="Li W."/>
            <person name="Burton R.S."/>
        </authorList>
    </citation>
    <scope>NUCLEOTIDE SEQUENCE [LARGE SCALE GENOMIC DNA]</scope>
    <source>
        <strain evidence="4 5">San Diego</strain>
    </source>
</reference>
<dbReference type="PRINTS" id="PR00838">
    <property type="entry name" value="V5ALLERGEN"/>
</dbReference>
<keyword evidence="2" id="KW-0732">Signal</keyword>
<dbReference type="Gene3D" id="3.40.33.10">
    <property type="entry name" value="CAP"/>
    <property type="match status" value="1"/>
</dbReference>
<name>A0A553NDY9_TIGCA</name>
<dbReference type="Proteomes" id="UP000318571">
    <property type="component" value="Chromosome 10"/>
</dbReference>
<evidence type="ECO:0000313" key="4">
    <source>
        <dbReference type="EMBL" id="TRY63641.1"/>
    </source>
</evidence>
<organism evidence="4 5">
    <name type="scientific">Tigriopus californicus</name>
    <name type="common">Marine copepod</name>
    <dbReference type="NCBI Taxonomy" id="6832"/>
    <lineage>
        <taxon>Eukaryota</taxon>
        <taxon>Metazoa</taxon>
        <taxon>Ecdysozoa</taxon>
        <taxon>Arthropoda</taxon>
        <taxon>Crustacea</taxon>
        <taxon>Multicrustacea</taxon>
        <taxon>Hexanauplia</taxon>
        <taxon>Copepoda</taxon>
        <taxon>Harpacticoida</taxon>
        <taxon>Harpacticidae</taxon>
        <taxon>Tigriopus</taxon>
    </lineage>
</organism>
<dbReference type="InterPro" id="IPR001283">
    <property type="entry name" value="CRISP-related"/>
</dbReference>
<dbReference type="AlphaFoldDB" id="A0A553NDY9"/>
<dbReference type="STRING" id="6832.A0A553NDY9"/>
<dbReference type="SUPFAM" id="SSF55797">
    <property type="entry name" value="PR-1-like"/>
    <property type="match status" value="1"/>
</dbReference>
<evidence type="ECO:0000313" key="5">
    <source>
        <dbReference type="Proteomes" id="UP000318571"/>
    </source>
</evidence>
<dbReference type="InterPro" id="IPR002413">
    <property type="entry name" value="V5_allergen-like"/>
</dbReference>
<feature type="chain" id="PRO_5021826066" description="SCP domain-containing protein" evidence="2">
    <location>
        <begin position="20"/>
        <end position="383"/>
    </location>
</feature>
<dbReference type="InterPro" id="IPR035940">
    <property type="entry name" value="CAP_sf"/>
</dbReference>
<protein>
    <recommendedName>
        <fullName evidence="3">SCP domain-containing protein</fullName>
    </recommendedName>
</protein>
<dbReference type="PRINTS" id="PR00837">
    <property type="entry name" value="V5TPXLIKE"/>
</dbReference>